<organism evidence="2">
    <name type="scientific">Auxenochlorella protothecoides</name>
    <name type="common">Green microalga</name>
    <name type="synonym">Chlorella protothecoides</name>
    <dbReference type="NCBI Taxonomy" id="3075"/>
    <lineage>
        <taxon>Eukaryota</taxon>
        <taxon>Viridiplantae</taxon>
        <taxon>Chlorophyta</taxon>
        <taxon>core chlorophytes</taxon>
        <taxon>Trebouxiophyceae</taxon>
        <taxon>Chlorellales</taxon>
        <taxon>Chlorellaceae</taxon>
        <taxon>Auxenochlorella</taxon>
    </lineage>
</organism>
<proteinExistence type="predicted"/>
<gene>
    <name evidence="2" type="ORF">g.14837</name>
</gene>
<feature type="non-terminal residue" evidence="2">
    <location>
        <position position="214"/>
    </location>
</feature>
<sequence length="214" mass="23047">MEGSTGSFSGPCPGRTIPIDMRSLRMRFWLRTPPLRPCSSSSQPIVDILILLCLTPGKTHRPLPTHTLAVLGRARRIVQVSLLSTSHVSRSLRIPGPHLHSRRAPRLGSDSFAGRRSMTRHPELQGLGAEAGPARQPPSQGLGAEAGPARQPPSHLERECEFLEAALSIPGLKGGWLAPRPGGDAVLALQYAQRDLAANTQRRSLVHARLSEAG</sequence>
<accession>A0A1D2AFQ9</accession>
<evidence type="ECO:0000313" key="2">
    <source>
        <dbReference type="EMBL" id="JAT78046.1"/>
    </source>
</evidence>
<reference evidence="2" key="1">
    <citation type="submission" date="2015-08" db="EMBL/GenBank/DDBJ databases">
        <authorList>
            <person name="Babu N.S."/>
            <person name="Beckwith C.J."/>
            <person name="Beseler K.G."/>
            <person name="Brison A."/>
            <person name="Carone J.V."/>
            <person name="Caskin T.P."/>
            <person name="Diamond M."/>
            <person name="Durham M.E."/>
            <person name="Foxe J.M."/>
            <person name="Go M."/>
            <person name="Henderson B.A."/>
            <person name="Jones I.B."/>
            <person name="McGettigan J.A."/>
            <person name="Micheletti S.J."/>
            <person name="Nasrallah M.E."/>
            <person name="Ortiz D."/>
            <person name="Piller C.R."/>
            <person name="Privatt S.R."/>
            <person name="Schneider S.L."/>
            <person name="Sharp S."/>
            <person name="Smith T.C."/>
            <person name="Stanton J.D."/>
            <person name="Ullery H.E."/>
            <person name="Wilson R.J."/>
            <person name="Serrano M.G."/>
            <person name="Buck G."/>
            <person name="Lee V."/>
            <person name="Wang Y."/>
            <person name="Carvalho R."/>
            <person name="Voegtly L."/>
            <person name="Shi R."/>
            <person name="Duckworth R."/>
            <person name="Johnson A."/>
            <person name="Loviza R."/>
            <person name="Walstead R."/>
            <person name="Shah Z."/>
            <person name="Kiflezghi M."/>
            <person name="Wade K."/>
            <person name="Ball S.L."/>
            <person name="Bradley K.W."/>
            <person name="Asai D.J."/>
            <person name="Bowman C.A."/>
            <person name="Russell D.A."/>
            <person name="Pope W.H."/>
            <person name="Jacobs-Sera D."/>
            <person name="Hendrix R.W."/>
            <person name="Hatfull G.F."/>
        </authorList>
    </citation>
    <scope>NUCLEOTIDE SEQUENCE</scope>
</reference>
<protein>
    <submittedName>
        <fullName evidence="2">Uncharacterized protein</fullName>
    </submittedName>
</protein>
<evidence type="ECO:0000256" key="1">
    <source>
        <dbReference type="SAM" id="MobiDB-lite"/>
    </source>
</evidence>
<dbReference type="AlphaFoldDB" id="A0A1D2AFQ9"/>
<name>A0A1D2AFQ9_AUXPR</name>
<feature type="region of interest" description="Disordered" evidence="1">
    <location>
        <begin position="93"/>
        <end position="155"/>
    </location>
</feature>
<dbReference type="EMBL" id="GDKF01000576">
    <property type="protein sequence ID" value="JAT78046.1"/>
    <property type="molecule type" value="Transcribed_RNA"/>
</dbReference>